<protein>
    <submittedName>
        <fullName evidence="1">Uncharacterized protein</fullName>
    </submittedName>
</protein>
<evidence type="ECO:0000313" key="2">
    <source>
        <dbReference type="Proteomes" id="UP000259030"/>
    </source>
</evidence>
<geneLocation type="plasmid" evidence="2">
    <name>pdfi2</name>
</geneLocation>
<evidence type="ECO:0000313" key="1">
    <source>
        <dbReference type="EMBL" id="ASN82943.1"/>
    </source>
</evidence>
<proteinExistence type="predicted"/>
<dbReference type="AlphaFoldDB" id="A0A221T210"/>
<keyword evidence="2" id="KW-1185">Reference proteome</keyword>
<organism evidence="1 2">
    <name type="scientific">Deinococcus ficus</name>
    <dbReference type="NCBI Taxonomy" id="317577"/>
    <lineage>
        <taxon>Bacteria</taxon>
        <taxon>Thermotogati</taxon>
        <taxon>Deinococcota</taxon>
        <taxon>Deinococci</taxon>
        <taxon>Deinococcales</taxon>
        <taxon>Deinococcaceae</taxon>
        <taxon>Deinococcus</taxon>
    </lineage>
</organism>
<gene>
    <name evidence="1" type="ORF">DFI_17300</name>
</gene>
<dbReference type="Proteomes" id="UP000259030">
    <property type="component" value="Plasmid pDFI2"/>
</dbReference>
<dbReference type="EMBL" id="CP021083">
    <property type="protein sequence ID" value="ASN82943.1"/>
    <property type="molecule type" value="Genomic_DNA"/>
</dbReference>
<accession>A0A221T210</accession>
<sequence length="118" mass="13510">MAEDLRVPVVGNTIPFVYRKLRPMHMRFSAVNSSTELLEPLSVFTEEELTMIVDFCQAHGLDFGELDVLRDYDEGKIYLIDVSPTPNGPPNHISDEDHVEALRRLVMAFEREFVSQSK</sequence>
<keyword evidence="1" id="KW-0614">Plasmid</keyword>
<reference evidence="1 2" key="1">
    <citation type="submission" date="2017-05" db="EMBL/GenBank/DDBJ databases">
        <title>The complete genome sequence of Deinococcus ficus isolated from the rhizosphere of the Ficus religiosa L. in Taiwan.</title>
        <authorList>
            <person name="Wu K.-M."/>
            <person name="Liao T.-L."/>
            <person name="Liu Y.-M."/>
            <person name="Young C.-C."/>
            <person name="Tsai S.-F."/>
        </authorList>
    </citation>
    <scope>NUCLEOTIDE SEQUENCE [LARGE SCALE GENOMIC DNA]</scope>
    <source>
        <strain evidence="1 2">CC-FR2-10</strain>
        <plasmid evidence="2">pdfi2</plasmid>
    </source>
</reference>
<dbReference type="KEGG" id="dfc:DFI_17300"/>
<dbReference type="SUPFAM" id="SSF56059">
    <property type="entry name" value="Glutathione synthetase ATP-binding domain-like"/>
    <property type="match status" value="1"/>
</dbReference>
<dbReference type="Gene3D" id="3.30.470.20">
    <property type="entry name" value="ATP-grasp fold, B domain"/>
    <property type="match status" value="1"/>
</dbReference>
<name>A0A221T210_9DEIO</name>